<keyword evidence="2" id="KW-1185">Reference proteome</keyword>
<reference evidence="1" key="1">
    <citation type="submission" date="2022-07" db="EMBL/GenBank/DDBJ databases">
        <title>Phylogenomic reconstructions and comparative analyses of Kickxellomycotina fungi.</title>
        <authorList>
            <person name="Reynolds N.K."/>
            <person name="Stajich J.E."/>
            <person name="Barry K."/>
            <person name="Grigoriev I.V."/>
            <person name="Crous P."/>
            <person name="Smith M.E."/>
        </authorList>
    </citation>
    <scope>NUCLEOTIDE SEQUENCE</scope>
    <source>
        <strain evidence="1">CBS 190363</strain>
    </source>
</reference>
<protein>
    <submittedName>
        <fullName evidence="1">Uncharacterized protein</fullName>
    </submittedName>
</protein>
<dbReference type="Proteomes" id="UP001139981">
    <property type="component" value="Unassembled WGS sequence"/>
</dbReference>
<evidence type="ECO:0000313" key="2">
    <source>
        <dbReference type="Proteomes" id="UP001139981"/>
    </source>
</evidence>
<feature type="non-terminal residue" evidence="1">
    <location>
        <position position="153"/>
    </location>
</feature>
<gene>
    <name evidence="1" type="ORF">IWW38_004643</name>
</gene>
<proteinExistence type="predicted"/>
<evidence type="ECO:0000313" key="1">
    <source>
        <dbReference type="EMBL" id="KAJ2889540.1"/>
    </source>
</evidence>
<sequence>MWRATQLHWRLCRPSQSICRDTRCARRQLPSVRLGASVSSLAKYSTDTGSPSEEQPKDSTTPPKKTRIKYMAIKPASPALDRMVAKIKEGEIALDISKEIDAFKFTTEDLIRDLPRHRAHVLGGVNMTVSSADLMLASKDDMVGMLYDLRTKR</sequence>
<comment type="caution">
    <text evidence="1">The sequence shown here is derived from an EMBL/GenBank/DDBJ whole genome shotgun (WGS) entry which is preliminary data.</text>
</comment>
<accession>A0ACC1LX23</accession>
<dbReference type="EMBL" id="JANBVB010001784">
    <property type="protein sequence ID" value="KAJ2889540.1"/>
    <property type="molecule type" value="Genomic_DNA"/>
</dbReference>
<name>A0ACC1LX23_9FUNG</name>
<organism evidence="1 2">
    <name type="scientific">Coemansia aciculifera</name>
    <dbReference type="NCBI Taxonomy" id="417176"/>
    <lineage>
        <taxon>Eukaryota</taxon>
        <taxon>Fungi</taxon>
        <taxon>Fungi incertae sedis</taxon>
        <taxon>Zoopagomycota</taxon>
        <taxon>Kickxellomycotina</taxon>
        <taxon>Kickxellomycetes</taxon>
        <taxon>Kickxellales</taxon>
        <taxon>Kickxellaceae</taxon>
        <taxon>Coemansia</taxon>
    </lineage>
</organism>